<evidence type="ECO:0000313" key="1">
    <source>
        <dbReference type="EMBL" id="ASW01240.1"/>
    </source>
</evidence>
<reference evidence="1 2" key="1">
    <citation type="submission" date="2017-08" db="EMBL/GenBank/DDBJ databases">
        <title>Identification and genetic characteristics of simultaneous BTEX- and naphthalene-degrading Paraburkholderia sp. BN5 isolated from petroleum-contaminated soil.</title>
        <authorList>
            <person name="Lee Y."/>
            <person name="Jeon C.O."/>
        </authorList>
    </citation>
    <scope>NUCLEOTIDE SEQUENCE [LARGE SCALE GENOMIC DNA]</scope>
    <source>
        <strain evidence="1 2">BN5</strain>
    </source>
</reference>
<evidence type="ECO:0000313" key="2">
    <source>
        <dbReference type="Proteomes" id="UP000215158"/>
    </source>
</evidence>
<protein>
    <submittedName>
        <fullName evidence="1">Uncharacterized protein</fullName>
    </submittedName>
</protein>
<dbReference type="KEGG" id="parb:CJU94_23895"/>
<keyword evidence="2" id="KW-1185">Reference proteome</keyword>
<accession>A0A248VSC8</accession>
<dbReference type="Proteomes" id="UP000215158">
    <property type="component" value="Chromosome 2"/>
</dbReference>
<proteinExistence type="predicted"/>
<dbReference type="EMBL" id="CP022990">
    <property type="protein sequence ID" value="ASW01240.1"/>
    <property type="molecule type" value="Genomic_DNA"/>
</dbReference>
<organism evidence="1 2">
    <name type="scientific">Paraburkholderia aromaticivorans</name>
    <dbReference type="NCBI Taxonomy" id="2026199"/>
    <lineage>
        <taxon>Bacteria</taxon>
        <taxon>Pseudomonadati</taxon>
        <taxon>Pseudomonadota</taxon>
        <taxon>Betaproteobacteria</taxon>
        <taxon>Burkholderiales</taxon>
        <taxon>Burkholderiaceae</taxon>
        <taxon>Paraburkholderia</taxon>
    </lineage>
</organism>
<sequence>MPNPVPIQSDVDTDGRPRIASRVIFESSHDYRAYISQAGAFPAAALFGPMRSYAVLCGPVQRRPAVDSLACG</sequence>
<dbReference type="AlphaFoldDB" id="A0A248VSC8"/>
<name>A0A248VSC8_9BURK</name>
<gene>
    <name evidence="1" type="ORF">CJU94_23895</name>
</gene>